<evidence type="ECO:0000256" key="3">
    <source>
        <dbReference type="SAM" id="MobiDB-lite"/>
    </source>
</evidence>
<dbReference type="EMBL" id="CABM01000050">
    <property type="protein sequence ID" value="CBH98309.1"/>
    <property type="molecule type" value="Genomic_DNA"/>
</dbReference>
<keyword evidence="1" id="KW-0175">Coiled coil</keyword>
<evidence type="ECO:0000256" key="1">
    <source>
        <dbReference type="ARBA" id="ARBA00023054"/>
    </source>
</evidence>
<proteinExistence type="predicted"/>
<dbReference type="Gene3D" id="1.10.357.10">
    <property type="entry name" value="Tetracycline Repressor, domain 2"/>
    <property type="match status" value="1"/>
</dbReference>
<dbReference type="InterPro" id="IPR036271">
    <property type="entry name" value="Tet_transcr_reg_TetR-rel_C_sf"/>
</dbReference>
<evidence type="ECO:0000256" key="2">
    <source>
        <dbReference type="ARBA" id="ARBA00023125"/>
    </source>
</evidence>
<sequence>MNSAPPLAASAQPRKRPKPGERREQILQCLAGMLEEPGTERITTAALAQRLQVSEAALYRHFASKAQMFEALIEFIERSVFGLINQITQQQESGAQQAARIVQALLGFAEKNAGLCRVMAGDALVGEHARLQLRMNQFFERVEAALRQSLKLAVEQGGLASGFDPAQRAQLLAIYVCGCLLQFTRSGPGRLTAGGVERAIGVLLA</sequence>
<dbReference type="InterPro" id="IPR009057">
    <property type="entry name" value="Homeodomain-like_sf"/>
</dbReference>
<dbReference type="InterPro" id="IPR054580">
    <property type="entry name" value="SlmA-like_C"/>
</dbReference>
<protein>
    <submittedName>
        <fullName evidence="5">Putative Bacterial regulatory protein, TetR</fullName>
    </submittedName>
</protein>
<dbReference type="InterPro" id="IPR001647">
    <property type="entry name" value="HTH_TetR"/>
</dbReference>
<keyword evidence="2" id="KW-0238">DNA-binding</keyword>
<reference evidence="5" key="1">
    <citation type="submission" date="2009-10" db="EMBL/GenBank/DDBJ databases">
        <title>Diversity of trophic interactions inside an arsenic-rich microbial ecosystem.</title>
        <authorList>
            <person name="Bertin P.N."/>
            <person name="Heinrich-Salmeron A."/>
            <person name="Pelletier E."/>
            <person name="Goulhen-Chollet F."/>
            <person name="Arsene-Ploetze F."/>
            <person name="Gallien S."/>
            <person name="Calteau A."/>
            <person name="Vallenet D."/>
            <person name="Casiot C."/>
            <person name="Chane-Woon-Ming B."/>
            <person name="Giloteaux L."/>
            <person name="Barakat M."/>
            <person name="Bonnefoy V."/>
            <person name="Bruneel O."/>
            <person name="Chandler M."/>
            <person name="Cleiss J."/>
            <person name="Duran R."/>
            <person name="Elbaz-Poulichet F."/>
            <person name="Fonknechten N."/>
            <person name="Lauga B."/>
            <person name="Mornico D."/>
            <person name="Ortet P."/>
            <person name="Schaeffer C."/>
            <person name="Siguier P."/>
            <person name="Alexander Thil Smith A."/>
            <person name="Van Dorsselaer A."/>
            <person name="Weissenbach J."/>
            <person name="Medigue C."/>
            <person name="Le Paslier D."/>
        </authorList>
    </citation>
    <scope>NUCLEOTIDE SEQUENCE</scope>
</reference>
<dbReference type="InterPro" id="IPR050109">
    <property type="entry name" value="HTH-type_TetR-like_transc_reg"/>
</dbReference>
<feature type="domain" description="HTH tetR-type" evidence="4">
    <location>
        <begin position="20"/>
        <end position="80"/>
    </location>
</feature>
<dbReference type="PROSITE" id="PS50977">
    <property type="entry name" value="HTH_TETR_2"/>
    <property type="match status" value="1"/>
</dbReference>
<accession>E6PTQ2</accession>
<evidence type="ECO:0000313" key="5">
    <source>
        <dbReference type="EMBL" id="CBH98309.1"/>
    </source>
</evidence>
<organism evidence="5">
    <name type="scientific">mine drainage metagenome</name>
    <dbReference type="NCBI Taxonomy" id="410659"/>
    <lineage>
        <taxon>unclassified sequences</taxon>
        <taxon>metagenomes</taxon>
        <taxon>ecological metagenomes</taxon>
    </lineage>
</organism>
<dbReference type="SUPFAM" id="SSF48498">
    <property type="entry name" value="Tetracyclin repressor-like, C-terminal domain"/>
    <property type="match status" value="1"/>
</dbReference>
<dbReference type="AlphaFoldDB" id="E6PTQ2"/>
<gene>
    <name evidence="5" type="ORF">CARN2_3785</name>
</gene>
<dbReference type="Pfam" id="PF22276">
    <property type="entry name" value="SlmA-like_C"/>
    <property type="match status" value="1"/>
</dbReference>
<feature type="region of interest" description="Disordered" evidence="3">
    <location>
        <begin position="1"/>
        <end position="22"/>
    </location>
</feature>
<dbReference type="PANTHER" id="PTHR30055">
    <property type="entry name" value="HTH-TYPE TRANSCRIPTIONAL REGULATOR RUTR"/>
    <property type="match status" value="1"/>
</dbReference>
<comment type="caution">
    <text evidence="5">The sequence shown here is derived from an EMBL/GenBank/DDBJ whole genome shotgun (WGS) entry which is preliminary data.</text>
</comment>
<dbReference type="Pfam" id="PF00440">
    <property type="entry name" value="TetR_N"/>
    <property type="match status" value="1"/>
</dbReference>
<dbReference type="GO" id="GO:0003700">
    <property type="term" value="F:DNA-binding transcription factor activity"/>
    <property type="evidence" value="ECO:0007669"/>
    <property type="project" value="TreeGrafter"/>
</dbReference>
<dbReference type="SUPFAM" id="SSF46689">
    <property type="entry name" value="Homeodomain-like"/>
    <property type="match status" value="1"/>
</dbReference>
<evidence type="ECO:0000259" key="4">
    <source>
        <dbReference type="PROSITE" id="PS50977"/>
    </source>
</evidence>
<dbReference type="GO" id="GO:0000976">
    <property type="term" value="F:transcription cis-regulatory region binding"/>
    <property type="evidence" value="ECO:0007669"/>
    <property type="project" value="TreeGrafter"/>
</dbReference>
<dbReference type="NCBIfam" id="NF007015">
    <property type="entry name" value="PRK09480.1"/>
    <property type="match status" value="1"/>
</dbReference>
<dbReference type="PANTHER" id="PTHR30055:SF183">
    <property type="entry name" value="NUCLEOID OCCLUSION FACTOR SLMA"/>
    <property type="match status" value="1"/>
</dbReference>
<dbReference type="PRINTS" id="PR00455">
    <property type="entry name" value="HTHTETR"/>
</dbReference>
<name>E6PTQ2_9ZZZZ</name>